<dbReference type="GO" id="GO:0045892">
    <property type="term" value="P:negative regulation of DNA-templated transcription"/>
    <property type="evidence" value="ECO:0007669"/>
    <property type="project" value="InterPro"/>
</dbReference>
<dbReference type="InterPro" id="IPR004111">
    <property type="entry name" value="Repressor_TetR_C"/>
</dbReference>
<dbReference type="Pfam" id="PF02909">
    <property type="entry name" value="TetR_C_1"/>
    <property type="match status" value="1"/>
</dbReference>
<evidence type="ECO:0000313" key="7">
    <source>
        <dbReference type="Proteomes" id="UP000188836"/>
    </source>
</evidence>
<dbReference type="Gene3D" id="1.10.357.10">
    <property type="entry name" value="Tetracycline Repressor, domain 2"/>
    <property type="match status" value="1"/>
</dbReference>
<dbReference type="PANTHER" id="PTHR30055">
    <property type="entry name" value="HTH-TYPE TRANSCRIPTIONAL REGULATOR RUTR"/>
    <property type="match status" value="1"/>
</dbReference>
<evidence type="ECO:0000313" key="6">
    <source>
        <dbReference type="EMBL" id="ONM50596.1"/>
    </source>
</evidence>
<feature type="DNA-binding region" description="H-T-H motif" evidence="4">
    <location>
        <begin position="47"/>
        <end position="66"/>
    </location>
</feature>
<dbReference type="STRING" id="1538463.B0T36_00715"/>
<reference evidence="6 7" key="1">
    <citation type="journal article" date="2016" name="Antonie Van Leeuwenhoek">
        <title>Nocardia donostiensis sp. nov., isolated from human respiratory specimens.</title>
        <authorList>
            <person name="Ercibengoa M."/>
            <person name="Bell M."/>
            <person name="Marimon J.M."/>
            <person name="Humrighouse B."/>
            <person name="Klenk H.P."/>
            <person name="Potter G."/>
            <person name="Perez-Trallero E."/>
        </authorList>
    </citation>
    <scope>NUCLEOTIDE SEQUENCE [LARGE SCALE GENOMIC DNA]</scope>
    <source>
        <strain evidence="6 7">X1655</strain>
    </source>
</reference>
<evidence type="ECO:0000256" key="1">
    <source>
        <dbReference type="ARBA" id="ARBA00023015"/>
    </source>
</evidence>
<comment type="caution">
    <text evidence="6">The sequence shown here is derived from an EMBL/GenBank/DDBJ whole genome shotgun (WGS) entry which is preliminary data.</text>
</comment>
<dbReference type="OrthoDB" id="3614211at2"/>
<dbReference type="SUPFAM" id="SSF48498">
    <property type="entry name" value="Tetracyclin repressor-like, C-terminal domain"/>
    <property type="match status" value="1"/>
</dbReference>
<keyword evidence="7" id="KW-1185">Reference proteome</keyword>
<dbReference type="AlphaFoldDB" id="A0A1W0BE37"/>
<evidence type="ECO:0000256" key="4">
    <source>
        <dbReference type="PROSITE-ProRule" id="PRU00335"/>
    </source>
</evidence>
<name>A0A1W0BE37_9NOCA</name>
<dbReference type="SUPFAM" id="SSF46689">
    <property type="entry name" value="Homeodomain-like"/>
    <property type="match status" value="1"/>
</dbReference>
<keyword evidence="2 4" id="KW-0238">DNA-binding</keyword>
<dbReference type="Proteomes" id="UP000188836">
    <property type="component" value="Unassembled WGS sequence"/>
</dbReference>
<keyword evidence="3" id="KW-0804">Transcription</keyword>
<evidence type="ECO:0000256" key="2">
    <source>
        <dbReference type="ARBA" id="ARBA00023125"/>
    </source>
</evidence>
<dbReference type="InterPro" id="IPR009057">
    <property type="entry name" value="Homeodomain-like_sf"/>
</dbReference>
<dbReference type="InterPro" id="IPR001647">
    <property type="entry name" value="HTH_TetR"/>
</dbReference>
<dbReference type="Pfam" id="PF00440">
    <property type="entry name" value="TetR_N"/>
    <property type="match status" value="1"/>
</dbReference>
<dbReference type="EMBL" id="MUMY01000001">
    <property type="protein sequence ID" value="ONM50596.1"/>
    <property type="molecule type" value="Genomic_DNA"/>
</dbReference>
<dbReference type="Gene3D" id="1.10.10.60">
    <property type="entry name" value="Homeodomain-like"/>
    <property type="match status" value="1"/>
</dbReference>
<dbReference type="InterPro" id="IPR036271">
    <property type="entry name" value="Tet_transcr_reg_TetR-rel_C_sf"/>
</dbReference>
<sequence length="247" mass="26289">MPAPTVLELLWGASARPKRGPKPSLSVAGIVAEAMALADAEGLAGLSMQRLADRLGNTKMSLYRYVPGKAELTALMLEAAIGVPPELESEPPAAEKTGPLAAEPWRAGLHAWAAATFERYRKHPWVLELLVGVRPLGPNEMGWMEAALRVLADTPLTGPERLDTIVVLNGHVRSLAQQTMGSDTTEEGFTQGMAAAMELAGDRFPQLTAALTAPEQFAAQRDDALDFGIERILDGVGALMAQRGESS</sequence>
<dbReference type="RefSeq" id="WP_077114571.1">
    <property type="nucleotide sequence ID" value="NZ_MUKP01000010.1"/>
</dbReference>
<keyword evidence="1" id="KW-0805">Transcription regulation</keyword>
<dbReference type="PANTHER" id="PTHR30055:SF151">
    <property type="entry name" value="TRANSCRIPTIONAL REGULATORY PROTEIN"/>
    <property type="match status" value="1"/>
</dbReference>
<dbReference type="GO" id="GO:0003700">
    <property type="term" value="F:DNA-binding transcription factor activity"/>
    <property type="evidence" value="ECO:0007669"/>
    <property type="project" value="TreeGrafter"/>
</dbReference>
<proteinExistence type="predicted"/>
<organism evidence="6 7">
    <name type="scientific">Nocardia donostiensis</name>
    <dbReference type="NCBI Taxonomy" id="1538463"/>
    <lineage>
        <taxon>Bacteria</taxon>
        <taxon>Bacillati</taxon>
        <taxon>Actinomycetota</taxon>
        <taxon>Actinomycetes</taxon>
        <taxon>Mycobacteriales</taxon>
        <taxon>Nocardiaceae</taxon>
        <taxon>Nocardia</taxon>
    </lineage>
</organism>
<gene>
    <name evidence="6" type="ORF">B0T46_01455</name>
</gene>
<dbReference type="PROSITE" id="PS50977">
    <property type="entry name" value="HTH_TETR_2"/>
    <property type="match status" value="1"/>
</dbReference>
<dbReference type="InterPro" id="IPR050109">
    <property type="entry name" value="HTH-type_TetR-like_transc_reg"/>
</dbReference>
<evidence type="ECO:0000259" key="5">
    <source>
        <dbReference type="PROSITE" id="PS50977"/>
    </source>
</evidence>
<accession>A0A1W0BE37</accession>
<feature type="domain" description="HTH tetR-type" evidence="5">
    <location>
        <begin position="24"/>
        <end position="84"/>
    </location>
</feature>
<evidence type="ECO:0000256" key="3">
    <source>
        <dbReference type="ARBA" id="ARBA00023163"/>
    </source>
</evidence>
<dbReference type="GO" id="GO:0000976">
    <property type="term" value="F:transcription cis-regulatory region binding"/>
    <property type="evidence" value="ECO:0007669"/>
    <property type="project" value="TreeGrafter"/>
</dbReference>
<protein>
    <submittedName>
        <fullName evidence="6">TetR family transcriptional regulator</fullName>
    </submittedName>
</protein>